<evidence type="ECO:0000313" key="1">
    <source>
        <dbReference type="EMBL" id="ABV11563.1"/>
    </source>
</evidence>
<name>A8ADK0_CITK8</name>
<organism evidence="1 2">
    <name type="scientific">Citrobacter koseri (strain ATCC BAA-895 / CDC 4225-83 / SGSC4696)</name>
    <dbReference type="NCBI Taxonomy" id="290338"/>
    <lineage>
        <taxon>Bacteria</taxon>
        <taxon>Pseudomonadati</taxon>
        <taxon>Pseudomonadota</taxon>
        <taxon>Gammaproteobacteria</taxon>
        <taxon>Enterobacterales</taxon>
        <taxon>Enterobacteriaceae</taxon>
        <taxon>Citrobacter</taxon>
    </lineage>
</organism>
<accession>A8ADK0</accession>
<proteinExistence type="predicted"/>
<evidence type="ECO:0000313" key="2">
    <source>
        <dbReference type="Proteomes" id="UP000008148"/>
    </source>
</evidence>
<dbReference type="Proteomes" id="UP000008148">
    <property type="component" value="Chromosome"/>
</dbReference>
<gene>
    <name evidence="1" type="ordered locus">CKO_00406</name>
</gene>
<dbReference type="HOGENOM" id="CLU_3005858_0_0_6"/>
<reference evidence="1 2" key="1">
    <citation type="submission" date="2007-08" db="EMBL/GenBank/DDBJ databases">
        <authorList>
            <consortium name="The Citrobacter koseri Genome Sequencing Project"/>
            <person name="McClelland M."/>
            <person name="Sanderson E.K."/>
            <person name="Porwollik S."/>
            <person name="Spieth J."/>
            <person name="Clifton W.S."/>
            <person name="Latreille P."/>
            <person name="Courtney L."/>
            <person name="Wang C."/>
            <person name="Pepin K."/>
            <person name="Bhonagiri V."/>
            <person name="Nash W."/>
            <person name="Johnson M."/>
            <person name="Thiruvilangam P."/>
            <person name="Wilson R."/>
        </authorList>
    </citation>
    <scope>NUCLEOTIDE SEQUENCE [LARGE SCALE GENOMIC DNA]</scope>
    <source>
        <strain evidence="2">ATCC BAA-895 / CDC 4225-83 / SGSC4696</strain>
    </source>
</reference>
<sequence>MISPAFAASGVKANKAAARISDLNILFLLHDRAVIGLLTQYYGAVKPRFIALTLKS</sequence>
<dbReference type="AlphaFoldDB" id="A8ADK0"/>
<dbReference type="EMBL" id="CP000822">
    <property type="protein sequence ID" value="ABV11563.1"/>
    <property type="molecule type" value="Genomic_DNA"/>
</dbReference>
<protein>
    <submittedName>
        <fullName evidence="1">Uncharacterized protein</fullName>
    </submittedName>
</protein>
<keyword evidence="2" id="KW-1185">Reference proteome</keyword>
<dbReference type="KEGG" id="cko:CKO_00406"/>